<evidence type="ECO:0000313" key="2">
    <source>
        <dbReference type="Proteomes" id="UP000814033"/>
    </source>
</evidence>
<comment type="caution">
    <text evidence="1">The sequence shown here is derived from an EMBL/GenBank/DDBJ whole genome shotgun (WGS) entry which is preliminary data.</text>
</comment>
<reference evidence="1" key="1">
    <citation type="submission" date="2021-02" db="EMBL/GenBank/DDBJ databases">
        <authorList>
            <consortium name="DOE Joint Genome Institute"/>
            <person name="Ahrendt S."/>
            <person name="Looney B.P."/>
            <person name="Miyauchi S."/>
            <person name="Morin E."/>
            <person name="Drula E."/>
            <person name="Courty P.E."/>
            <person name="Chicoki N."/>
            <person name="Fauchery L."/>
            <person name="Kohler A."/>
            <person name="Kuo A."/>
            <person name="Labutti K."/>
            <person name="Pangilinan J."/>
            <person name="Lipzen A."/>
            <person name="Riley R."/>
            <person name="Andreopoulos W."/>
            <person name="He G."/>
            <person name="Johnson J."/>
            <person name="Barry K.W."/>
            <person name="Grigoriev I.V."/>
            <person name="Nagy L."/>
            <person name="Hibbett D."/>
            <person name="Henrissat B."/>
            <person name="Matheny P.B."/>
            <person name="Labbe J."/>
            <person name="Martin F."/>
        </authorList>
    </citation>
    <scope>NUCLEOTIDE SEQUENCE</scope>
    <source>
        <strain evidence="1">FP105234-sp</strain>
    </source>
</reference>
<accession>A0ACB8R225</accession>
<organism evidence="1 2">
    <name type="scientific">Auriscalpium vulgare</name>
    <dbReference type="NCBI Taxonomy" id="40419"/>
    <lineage>
        <taxon>Eukaryota</taxon>
        <taxon>Fungi</taxon>
        <taxon>Dikarya</taxon>
        <taxon>Basidiomycota</taxon>
        <taxon>Agaricomycotina</taxon>
        <taxon>Agaricomycetes</taxon>
        <taxon>Russulales</taxon>
        <taxon>Auriscalpiaceae</taxon>
        <taxon>Auriscalpium</taxon>
    </lineage>
</organism>
<keyword evidence="2" id="KW-1185">Reference proteome</keyword>
<proteinExistence type="predicted"/>
<reference evidence="1" key="2">
    <citation type="journal article" date="2022" name="New Phytol.">
        <title>Evolutionary transition to the ectomycorrhizal habit in the genomes of a hyperdiverse lineage of mushroom-forming fungi.</title>
        <authorList>
            <person name="Looney B."/>
            <person name="Miyauchi S."/>
            <person name="Morin E."/>
            <person name="Drula E."/>
            <person name="Courty P.E."/>
            <person name="Kohler A."/>
            <person name="Kuo A."/>
            <person name="LaButti K."/>
            <person name="Pangilinan J."/>
            <person name="Lipzen A."/>
            <person name="Riley R."/>
            <person name="Andreopoulos W."/>
            <person name="He G."/>
            <person name="Johnson J."/>
            <person name="Nolan M."/>
            <person name="Tritt A."/>
            <person name="Barry K.W."/>
            <person name="Grigoriev I.V."/>
            <person name="Nagy L.G."/>
            <person name="Hibbett D."/>
            <person name="Henrissat B."/>
            <person name="Matheny P.B."/>
            <person name="Labbe J."/>
            <person name="Martin F.M."/>
        </authorList>
    </citation>
    <scope>NUCLEOTIDE SEQUENCE</scope>
    <source>
        <strain evidence="1">FP105234-sp</strain>
    </source>
</reference>
<sequence length="169" mass="18723">MGVSWPTILRGGLQLGRNRHVMRGRQTCDAVVARRRVDGWSSCYVGDAVIGTMIYAIQAGEIRLDLRRRVLGQRRLSAAMKPNPPPRPRGDVCRRAISAHRISMSQAATEGRHPGEQAVSAPHSARAILLRRMVFWLASQARGEAIAGVWFALNLRSPLFDAWTGMTRA</sequence>
<dbReference type="Proteomes" id="UP000814033">
    <property type="component" value="Unassembled WGS sequence"/>
</dbReference>
<dbReference type="EMBL" id="MU276579">
    <property type="protein sequence ID" value="KAI0038149.1"/>
    <property type="molecule type" value="Genomic_DNA"/>
</dbReference>
<protein>
    <submittedName>
        <fullName evidence="1">Uncharacterized protein</fullName>
    </submittedName>
</protein>
<gene>
    <name evidence="1" type="ORF">FA95DRAFT_1567898</name>
</gene>
<name>A0ACB8R225_9AGAM</name>
<evidence type="ECO:0000313" key="1">
    <source>
        <dbReference type="EMBL" id="KAI0038149.1"/>
    </source>
</evidence>